<reference evidence="1" key="2">
    <citation type="journal article" date="2015" name="Data Brief">
        <title>Shoot transcriptome of the giant reed, Arundo donax.</title>
        <authorList>
            <person name="Barrero R.A."/>
            <person name="Guerrero F.D."/>
            <person name="Moolhuijzen P."/>
            <person name="Goolsby J.A."/>
            <person name="Tidwell J."/>
            <person name="Bellgard S.E."/>
            <person name="Bellgard M.I."/>
        </authorList>
    </citation>
    <scope>NUCLEOTIDE SEQUENCE</scope>
    <source>
        <tissue evidence="1">Shoot tissue taken approximately 20 cm above the soil surface</tissue>
    </source>
</reference>
<sequence>MTLLLVLRLSLEHRSASYWARVLIGFSTDEEALAFAAAFMASFESSFASFHALMRTGRLGWFLALSVGSVVSGSTVEGTRPGSRCGMISSWSMKMRGGVHHAPL</sequence>
<name>A0A0A9CEC9_ARUDO</name>
<proteinExistence type="predicted"/>
<protein>
    <submittedName>
        <fullName evidence="1">Uncharacterized protein</fullName>
    </submittedName>
</protein>
<dbReference type="AlphaFoldDB" id="A0A0A9CEC9"/>
<accession>A0A0A9CEC9</accession>
<reference evidence="1" key="1">
    <citation type="submission" date="2014-09" db="EMBL/GenBank/DDBJ databases">
        <authorList>
            <person name="Magalhaes I.L.F."/>
            <person name="Oliveira U."/>
            <person name="Santos F.R."/>
            <person name="Vidigal T.H.D.A."/>
            <person name="Brescovit A.D."/>
            <person name="Santos A.J."/>
        </authorList>
    </citation>
    <scope>NUCLEOTIDE SEQUENCE</scope>
    <source>
        <tissue evidence="1">Shoot tissue taken approximately 20 cm above the soil surface</tissue>
    </source>
</reference>
<organism evidence="1">
    <name type="scientific">Arundo donax</name>
    <name type="common">Giant reed</name>
    <name type="synonym">Donax arundinaceus</name>
    <dbReference type="NCBI Taxonomy" id="35708"/>
    <lineage>
        <taxon>Eukaryota</taxon>
        <taxon>Viridiplantae</taxon>
        <taxon>Streptophyta</taxon>
        <taxon>Embryophyta</taxon>
        <taxon>Tracheophyta</taxon>
        <taxon>Spermatophyta</taxon>
        <taxon>Magnoliopsida</taxon>
        <taxon>Liliopsida</taxon>
        <taxon>Poales</taxon>
        <taxon>Poaceae</taxon>
        <taxon>PACMAD clade</taxon>
        <taxon>Arundinoideae</taxon>
        <taxon>Arundineae</taxon>
        <taxon>Arundo</taxon>
    </lineage>
</organism>
<evidence type="ECO:0000313" key="1">
    <source>
        <dbReference type="EMBL" id="JAD74634.1"/>
    </source>
</evidence>
<dbReference type="EMBL" id="GBRH01223261">
    <property type="protein sequence ID" value="JAD74634.1"/>
    <property type="molecule type" value="Transcribed_RNA"/>
</dbReference>